<feature type="transmembrane region" description="Helical" evidence="4">
    <location>
        <begin position="224"/>
        <end position="247"/>
    </location>
</feature>
<feature type="transmembrane region" description="Helical" evidence="4">
    <location>
        <begin position="73"/>
        <end position="95"/>
    </location>
</feature>
<dbReference type="PROSITE" id="PS50850">
    <property type="entry name" value="MFS"/>
    <property type="match status" value="1"/>
</dbReference>
<evidence type="ECO:0000256" key="1">
    <source>
        <dbReference type="ARBA" id="ARBA00022692"/>
    </source>
</evidence>
<organism evidence="6 7">
    <name type="scientific">Devosia salina</name>
    <dbReference type="NCBI Taxonomy" id="2860336"/>
    <lineage>
        <taxon>Bacteria</taxon>
        <taxon>Pseudomonadati</taxon>
        <taxon>Pseudomonadota</taxon>
        <taxon>Alphaproteobacteria</taxon>
        <taxon>Hyphomicrobiales</taxon>
        <taxon>Devosiaceae</taxon>
        <taxon>Devosia</taxon>
    </lineage>
</organism>
<name>A0ABX8WPE1_9HYPH</name>
<evidence type="ECO:0000256" key="2">
    <source>
        <dbReference type="ARBA" id="ARBA00022989"/>
    </source>
</evidence>
<accession>A0ABX8WPE1</accession>
<dbReference type="Gene3D" id="1.20.1250.20">
    <property type="entry name" value="MFS general substrate transporter like domains"/>
    <property type="match status" value="1"/>
</dbReference>
<keyword evidence="2 4" id="KW-1133">Transmembrane helix</keyword>
<feature type="transmembrane region" description="Helical" evidence="4">
    <location>
        <begin position="312"/>
        <end position="338"/>
    </location>
</feature>
<dbReference type="Pfam" id="PF07690">
    <property type="entry name" value="MFS_1"/>
    <property type="match status" value="1"/>
</dbReference>
<dbReference type="InterPro" id="IPR011701">
    <property type="entry name" value="MFS"/>
</dbReference>
<dbReference type="InterPro" id="IPR020846">
    <property type="entry name" value="MFS_dom"/>
</dbReference>
<feature type="transmembrane region" description="Helical" evidence="4">
    <location>
        <begin position="287"/>
        <end position="306"/>
    </location>
</feature>
<feature type="transmembrane region" description="Helical" evidence="4">
    <location>
        <begin position="253"/>
        <end position="275"/>
    </location>
</feature>
<proteinExistence type="predicted"/>
<feature type="domain" description="Major facilitator superfamily (MFS) profile" evidence="5">
    <location>
        <begin position="1"/>
        <end position="399"/>
    </location>
</feature>
<evidence type="ECO:0000313" key="6">
    <source>
        <dbReference type="EMBL" id="QYO78802.1"/>
    </source>
</evidence>
<gene>
    <name evidence="6" type="ORF">K1X15_09800</name>
</gene>
<feature type="transmembrane region" description="Helical" evidence="4">
    <location>
        <begin position="101"/>
        <end position="121"/>
    </location>
</feature>
<evidence type="ECO:0000259" key="5">
    <source>
        <dbReference type="PROSITE" id="PS50850"/>
    </source>
</evidence>
<evidence type="ECO:0000256" key="4">
    <source>
        <dbReference type="SAM" id="Phobius"/>
    </source>
</evidence>
<reference evidence="6 7" key="1">
    <citation type="submission" date="2021-08" db="EMBL/GenBank/DDBJ databases">
        <title>Devosia salina sp. nov., isolated from the South China Sea sediment.</title>
        <authorList>
            <person name="Zhou Z."/>
        </authorList>
    </citation>
    <scope>NUCLEOTIDE SEQUENCE [LARGE SCALE GENOMIC DNA]</scope>
    <source>
        <strain evidence="6 7">SCS-3</strain>
    </source>
</reference>
<evidence type="ECO:0000256" key="3">
    <source>
        <dbReference type="ARBA" id="ARBA00023136"/>
    </source>
</evidence>
<keyword evidence="3 4" id="KW-0472">Membrane</keyword>
<dbReference type="InterPro" id="IPR036259">
    <property type="entry name" value="MFS_trans_sf"/>
</dbReference>
<feature type="transmembrane region" description="Helical" evidence="4">
    <location>
        <begin position="162"/>
        <end position="184"/>
    </location>
</feature>
<keyword evidence="7" id="KW-1185">Reference proteome</keyword>
<dbReference type="PANTHER" id="PTHR23526">
    <property type="entry name" value="INTEGRAL MEMBRANE TRANSPORT PROTEIN-RELATED"/>
    <property type="match status" value="1"/>
</dbReference>
<protein>
    <submittedName>
        <fullName evidence="6">MFS transporter</fullName>
    </submittedName>
</protein>
<keyword evidence="1 4" id="KW-0812">Transmembrane</keyword>
<dbReference type="EMBL" id="CP080590">
    <property type="protein sequence ID" value="QYO78802.1"/>
    <property type="molecule type" value="Genomic_DNA"/>
</dbReference>
<dbReference type="PANTHER" id="PTHR23526:SF4">
    <property type="entry name" value="INTEGRAL MEMBRANE TRANSPORT PROTEIN"/>
    <property type="match status" value="1"/>
</dbReference>
<dbReference type="SUPFAM" id="SSF103473">
    <property type="entry name" value="MFS general substrate transporter"/>
    <property type="match status" value="1"/>
</dbReference>
<dbReference type="RefSeq" id="WP_220307254.1">
    <property type="nucleotide sequence ID" value="NZ_CP080590.1"/>
</dbReference>
<sequence>MSTSAFTRFGIVGGGLFFAITGMANPFFTLYASELGASTLDIGFIVTLRALLPIVIAMPAGQLIDSMGPMRMLQWGSLLLLVSLLNTVFAVSIPMLGLSQLFMGGAIIIMASSLQVLVSTGDRAARNRSITTYSMWMSGGGMVGPLIGGLISSVFAAPAEGYRFTFIVSAAATALFILVLAWFARRYPHPTPEQGEIRSILSLKGYTASYRRGIDLTAHRPVQFGLVGTFVIMYIQALYMGFLPLFLDQYGYSAFQIATILSWQGLAGMMSRLIVNWLMRRFTLEHILAGAGFIASVCVVLTPVVAPNIVLTYALIFLLGAATGVNLPVSIMIMVDAVGEDQRGKLMGLRLLVNRFSQTVSPALFGILGSFIGLTAAFFAGGAVLVATMFGFSAYASRMVRAGAAHTAPTPPIPTPPQED</sequence>
<feature type="transmembrane region" description="Helical" evidence="4">
    <location>
        <begin position="133"/>
        <end position="156"/>
    </location>
</feature>
<feature type="transmembrane region" description="Helical" evidence="4">
    <location>
        <begin position="42"/>
        <end position="61"/>
    </location>
</feature>
<dbReference type="Proteomes" id="UP000825799">
    <property type="component" value="Chromosome"/>
</dbReference>
<evidence type="ECO:0000313" key="7">
    <source>
        <dbReference type="Proteomes" id="UP000825799"/>
    </source>
</evidence>
<dbReference type="InterPro" id="IPR052528">
    <property type="entry name" value="Sugar_transport-like"/>
</dbReference>
<feature type="transmembrane region" description="Helical" evidence="4">
    <location>
        <begin position="359"/>
        <end position="392"/>
    </location>
</feature>